<accession>A0A3Q2Y5K9</accession>
<protein>
    <submittedName>
        <fullName evidence="3">Uncharacterized LOC109522759</fullName>
    </submittedName>
</protein>
<keyword evidence="2" id="KW-0812">Transmembrane</keyword>
<keyword evidence="2" id="KW-0472">Membrane</keyword>
<keyword evidence="4" id="KW-1185">Reference proteome</keyword>
<organism evidence="3 4">
    <name type="scientific">Hippocampus comes</name>
    <name type="common">Tiger tail seahorse</name>
    <dbReference type="NCBI Taxonomy" id="109280"/>
    <lineage>
        <taxon>Eukaryota</taxon>
        <taxon>Metazoa</taxon>
        <taxon>Chordata</taxon>
        <taxon>Craniata</taxon>
        <taxon>Vertebrata</taxon>
        <taxon>Euteleostomi</taxon>
        <taxon>Actinopterygii</taxon>
        <taxon>Neopterygii</taxon>
        <taxon>Teleostei</taxon>
        <taxon>Neoteleostei</taxon>
        <taxon>Acanthomorphata</taxon>
        <taxon>Syngnathiaria</taxon>
        <taxon>Syngnathiformes</taxon>
        <taxon>Syngnathoidei</taxon>
        <taxon>Syngnathidae</taxon>
        <taxon>Hippocampus</taxon>
    </lineage>
</organism>
<feature type="compositionally biased region" description="Polar residues" evidence="1">
    <location>
        <begin position="164"/>
        <end position="178"/>
    </location>
</feature>
<feature type="region of interest" description="Disordered" evidence="1">
    <location>
        <begin position="282"/>
        <end position="302"/>
    </location>
</feature>
<dbReference type="Proteomes" id="UP000264820">
    <property type="component" value="Unplaced"/>
</dbReference>
<evidence type="ECO:0000256" key="2">
    <source>
        <dbReference type="SAM" id="Phobius"/>
    </source>
</evidence>
<feature type="transmembrane region" description="Helical" evidence="2">
    <location>
        <begin position="499"/>
        <end position="517"/>
    </location>
</feature>
<feature type="region of interest" description="Disordered" evidence="1">
    <location>
        <begin position="375"/>
        <end position="398"/>
    </location>
</feature>
<feature type="region of interest" description="Disordered" evidence="1">
    <location>
        <begin position="91"/>
        <end position="110"/>
    </location>
</feature>
<evidence type="ECO:0000313" key="3">
    <source>
        <dbReference type="Ensembl" id="ENSHCOP00000012826.1"/>
    </source>
</evidence>
<feature type="region of interest" description="Disordered" evidence="1">
    <location>
        <begin position="161"/>
        <end position="183"/>
    </location>
</feature>
<dbReference type="AlphaFoldDB" id="A0A3Q2Y5K9"/>
<proteinExistence type="predicted"/>
<dbReference type="GeneTree" id="ENSGT00530000068920"/>
<feature type="region of interest" description="Disordered" evidence="1">
    <location>
        <begin position="1"/>
        <end position="54"/>
    </location>
</feature>
<feature type="compositionally biased region" description="Basic and acidic residues" evidence="1">
    <location>
        <begin position="42"/>
        <end position="53"/>
    </location>
</feature>
<feature type="compositionally biased region" description="Basic and acidic residues" evidence="1">
    <location>
        <begin position="10"/>
        <end position="23"/>
    </location>
</feature>
<evidence type="ECO:0000313" key="4">
    <source>
        <dbReference type="Proteomes" id="UP000264820"/>
    </source>
</evidence>
<dbReference type="Ensembl" id="ENSHCOT00000020132.1">
    <property type="protein sequence ID" value="ENSHCOP00000012826.1"/>
    <property type="gene ID" value="ENSHCOG00000015888.1"/>
</dbReference>
<evidence type="ECO:0000256" key="1">
    <source>
        <dbReference type="SAM" id="MobiDB-lite"/>
    </source>
</evidence>
<name>A0A3Q2Y5K9_HIPCM</name>
<reference evidence="3" key="1">
    <citation type="submission" date="2025-08" db="UniProtKB">
        <authorList>
            <consortium name="Ensembl"/>
        </authorList>
    </citation>
    <scope>IDENTIFICATION</scope>
</reference>
<sequence>MDSSPPVLRVQREDYFRRVENENNKMPLEPQNAKPVSTPHLLNRDSENLDPGRKTLMRPRVSRLPVLVKSHQPPTAFHAAQWEEKLLSGKAKKKKSCTRHTPFSMSRHKSLKTDIVSLQPKSGAHAIQPKNNVSIKTHKTRENTLKSPAVLKSTIAATKEKCRSSGTTSGQPNTLKTENVSHHWRSSSSSSVYLDNKIHLSLKDPMRKQNVPDNLSSHPCDKAEGFQLDHAALLSILHNEGVHVSRQPFATSDSQSCATFPLRVSVVKSHQKATVSQNEGLKTAGSVHATPQNASRKGTYMDTPQRVPITKSLALADKGAEFQPNSASLRSILRNVGVCISSQSVATPRSQSFAMSPQVSVTKSHQKAAAIQNEGVKAAGPVRATPQKPSGRGTSLNTPQTFMIKKSLAAADKAVEFKPDPTSLQSIVCNEGLCISSQTLATPRSQSFAMFPQRVSVTKSHQKTAARQNEGVKVAGPIRATPHKPSGRGTFIDTVCTHMYFHCCLFFVFLPYFILHCSHREFQSKRVWPQFQLTKRPRTCGHVRIPLPVPLCKLPRRYSLTRRMDGVLTKGRKSSSQFFKPHLLKPPVRTEQR</sequence>
<keyword evidence="2" id="KW-1133">Transmembrane helix</keyword>
<reference evidence="3" key="2">
    <citation type="submission" date="2025-09" db="UniProtKB">
        <authorList>
            <consortium name="Ensembl"/>
        </authorList>
    </citation>
    <scope>IDENTIFICATION</scope>
</reference>